<dbReference type="Pfam" id="PF19808">
    <property type="entry name" value="DUF6291"/>
    <property type="match status" value="1"/>
</dbReference>
<dbReference type="InterPro" id="IPR034829">
    <property type="entry name" value="DnaD-like_sf"/>
</dbReference>
<feature type="domain" description="DUF6291" evidence="2">
    <location>
        <begin position="6"/>
        <end position="83"/>
    </location>
</feature>
<feature type="region of interest" description="Disordered" evidence="1">
    <location>
        <begin position="214"/>
        <end position="246"/>
    </location>
</feature>
<gene>
    <name evidence="3" type="ORF">H9890_03275</name>
</gene>
<dbReference type="InterPro" id="IPR046258">
    <property type="entry name" value="DUF6291"/>
</dbReference>
<evidence type="ECO:0000313" key="4">
    <source>
        <dbReference type="Proteomes" id="UP000823933"/>
    </source>
</evidence>
<protein>
    <recommendedName>
        <fullName evidence="2">DUF6291 domain-containing protein</fullName>
    </recommendedName>
</protein>
<feature type="compositionally biased region" description="Low complexity" evidence="1">
    <location>
        <begin position="121"/>
        <end position="131"/>
    </location>
</feature>
<reference evidence="3" key="2">
    <citation type="submission" date="2021-04" db="EMBL/GenBank/DDBJ databases">
        <authorList>
            <person name="Gilroy R."/>
        </authorList>
    </citation>
    <scope>NUCLEOTIDE SEQUENCE</scope>
    <source>
        <strain evidence="3">ChiHcolR34-3080</strain>
    </source>
</reference>
<comment type="caution">
    <text evidence="3">The sequence shown here is derived from an EMBL/GenBank/DDBJ whole genome shotgun (WGS) entry which is preliminary data.</text>
</comment>
<proteinExistence type="predicted"/>
<sequence length="246" mass="27003">MEKSKSVLLYTDWAKAIRGLPLEDVGRLFFAILDYTETGKLPAFENPAASVAWEFMRLRLDDNLEKWEEIREKRRVAGRMGADATNSKRQQSGKSANADFAENENGKSGLPVPAPVPVPVPVKTSSSSGSDPPEKAKAEPESFWTACGYNGGAAVHQTFAEYRKAGIEDTLILEAIRETAAHAAKCPLAYTRRILDRCQAQGIHTLDAWQAAHRGGGAKRVDRDTPSGNDFLADAATRPRRHKRKG</sequence>
<feature type="compositionally biased region" description="Polar residues" evidence="1">
    <location>
        <begin position="84"/>
        <end position="95"/>
    </location>
</feature>
<dbReference type="AlphaFoldDB" id="A0A9D1Q8G6"/>
<evidence type="ECO:0000313" key="3">
    <source>
        <dbReference type="EMBL" id="HIW08408.1"/>
    </source>
</evidence>
<reference evidence="3" key="1">
    <citation type="journal article" date="2021" name="PeerJ">
        <title>Extensive microbial diversity within the chicken gut microbiome revealed by metagenomics and culture.</title>
        <authorList>
            <person name="Gilroy R."/>
            <person name="Ravi A."/>
            <person name="Getino M."/>
            <person name="Pursley I."/>
            <person name="Horton D.L."/>
            <person name="Alikhan N.F."/>
            <person name="Baker D."/>
            <person name="Gharbi K."/>
            <person name="Hall N."/>
            <person name="Watson M."/>
            <person name="Adriaenssens E.M."/>
            <person name="Foster-Nyarko E."/>
            <person name="Jarju S."/>
            <person name="Secka A."/>
            <person name="Antonio M."/>
            <person name="Oren A."/>
            <person name="Chaudhuri R.R."/>
            <person name="La Ragione R."/>
            <person name="Hildebrand F."/>
            <person name="Pallen M.J."/>
        </authorList>
    </citation>
    <scope>NUCLEOTIDE SEQUENCE</scope>
    <source>
        <strain evidence="3">ChiHcolR34-3080</strain>
    </source>
</reference>
<evidence type="ECO:0000259" key="2">
    <source>
        <dbReference type="Pfam" id="PF19808"/>
    </source>
</evidence>
<organism evidence="3 4">
    <name type="scientific">Candidatus Faecalibacterium intestinigallinarum</name>
    <dbReference type="NCBI Taxonomy" id="2838581"/>
    <lineage>
        <taxon>Bacteria</taxon>
        <taxon>Bacillati</taxon>
        <taxon>Bacillota</taxon>
        <taxon>Clostridia</taxon>
        <taxon>Eubacteriales</taxon>
        <taxon>Oscillospiraceae</taxon>
        <taxon>Faecalibacterium</taxon>
    </lineage>
</organism>
<dbReference type="Proteomes" id="UP000823933">
    <property type="component" value="Unassembled WGS sequence"/>
</dbReference>
<evidence type="ECO:0000256" key="1">
    <source>
        <dbReference type="SAM" id="MobiDB-lite"/>
    </source>
</evidence>
<accession>A0A9D1Q8G6</accession>
<name>A0A9D1Q8G6_9FIRM</name>
<dbReference type="Gene3D" id="1.10.10.630">
    <property type="entry name" value="DnaD domain-like"/>
    <property type="match status" value="1"/>
</dbReference>
<feature type="region of interest" description="Disordered" evidence="1">
    <location>
        <begin position="75"/>
        <end position="139"/>
    </location>
</feature>
<dbReference type="EMBL" id="DXHQ01000037">
    <property type="protein sequence ID" value="HIW08408.1"/>
    <property type="molecule type" value="Genomic_DNA"/>
</dbReference>